<sequence length="52" mass="5606">MNDDGEFGSDELSDCGDGFSFRTNIFVRGCSPNGALVCVTDEACSRNIKIIE</sequence>
<dbReference type="AlphaFoldDB" id="A0A2I0WCM5"/>
<dbReference type="EMBL" id="KZ502744">
    <property type="protein sequence ID" value="PKU73421.1"/>
    <property type="molecule type" value="Genomic_DNA"/>
</dbReference>
<reference evidence="1 2" key="2">
    <citation type="journal article" date="2017" name="Nature">
        <title>The Apostasia genome and the evolution of orchids.</title>
        <authorList>
            <person name="Zhang G.Q."/>
            <person name="Liu K.W."/>
            <person name="Li Z."/>
            <person name="Lohaus R."/>
            <person name="Hsiao Y.Y."/>
            <person name="Niu S.C."/>
            <person name="Wang J.Y."/>
            <person name="Lin Y.C."/>
            <person name="Xu Q."/>
            <person name="Chen L.J."/>
            <person name="Yoshida K."/>
            <person name="Fujiwara S."/>
            <person name="Wang Z.W."/>
            <person name="Zhang Y.Q."/>
            <person name="Mitsuda N."/>
            <person name="Wang M."/>
            <person name="Liu G.H."/>
            <person name="Pecoraro L."/>
            <person name="Huang H.X."/>
            <person name="Xiao X.J."/>
            <person name="Lin M."/>
            <person name="Wu X.Y."/>
            <person name="Wu W.L."/>
            <person name="Chen Y.Y."/>
            <person name="Chang S.B."/>
            <person name="Sakamoto S."/>
            <person name="Ohme-Takagi M."/>
            <person name="Yagi M."/>
            <person name="Zeng S.J."/>
            <person name="Shen C.Y."/>
            <person name="Yeh C.M."/>
            <person name="Luo Y.B."/>
            <person name="Tsai W.C."/>
            <person name="Van de Peer Y."/>
            <person name="Liu Z.J."/>
        </authorList>
    </citation>
    <scope>NUCLEOTIDE SEQUENCE [LARGE SCALE GENOMIC DNA]</scope>
    <source>
        <tissue evidence="1">The whole plant</tissue>
    </source>
</reference>
<organism evidence="1 2">
    <name type="scientific">Dendrobium catenatum</name>
    <dbReference type="NCBI Taxonomy" id="906689"/>
    <lineage>
        <taxon>Eukaryota</taxon>
        <taxon>Viridiplantae</taxon>
        <taxon>Streptophyta</taxon>
        <taxon>Embryophyta</taxon>
        <taxon>Tracheophyta</taxon>
        <taxon>Spermatophyta</taxon>
        <taxon>Magnoliopsida</taxon>
        <taxon>Liliopsida</taxon>
        <taxon>Asparagales</taxon>
        <taxon>Orchidaceae</taxon>
        <taxon>Epidendroideae</taxon>
        <taxon>Malaxideae</taxon>
        <taxon>Dendrobiinae</taxon>
        <taxon>Dendrobium</taxon>
    </lineage>
</organism>
<name>A0A2I0WCM5_9ASPA</name>
<proteinExistence type="predicted"/>
<keyword evidence="2" id="KW-1185">Reference proteome</keyword>
<evidence type="ECO:0000313" key="1">
    <source>
        <dbReference type="EMBL" id="PKU73421.1"/>
    </source>
</evidence>
<reference evidence="1 2" key="1">
    <citation type="journal article" date="2016" name="Sci. Rep.">
        <title>The Dendrobium catenatum Lindl. genome sequence provides insights into polysaccharide synthase, floral development and adaptive evolution.</title>
        <authorList>
            <person name="Zhang G.Q."/>
            <person name="Xu Q."/>
            <person name="Bian C."/>
            <person name="Tsai W.C."/>
            <person name="Yeh C.M."/>
            <person name="Liu K.W."/>
            <person name="Yoshida K."/>
            <person name="Zhang L.S."/>
            <person name="Chang S.B."/>
            <person name="Chen F."/>
            <person name="Shi Y."/>
            <person name="Su Y.Y."/>
            <person name="Zhang Y.Q."/>
            <person name="Chen L.J."/>
            <person name="Yin Y."/>
            <person name="Lin M."/>
            <person name="Huang H."/>
            <person name="Deng H."/>
            <person name="Wang Z.W."/>
            <person name="Zhu S.L."/>
            <person name="Zhao X."/>
            <person name="Deng C."/>
            <person name="Niu S.C."/>
            <person name="Huang J."/>
            <person name="Wang M."/>
            <person name="Liu G.H."/>
            <person name="Yang H.J."/>
            <person name="Xiao X.J."/>
            <person name="Hsiao Y.Y."/>
            <person name="Wu W.L."/>
            <person name="Chen Y.Y."/>
            <person name="Mitsuda N."/>
            <person name="Ohme-Takagi M."/>
            <person name="Luo Y.B."/>
            <person name="Van de Peer Y."/>
            <person name="Liu Z.J."/>
        </authorList>
    </citation>
    <scope>NUCLEOTIDE SEQUENCE [LARGE SCALE GENOMIC DNA]</scope>
    <source>
        <tissue evidence="1">The whole plant</tissue>
    </source>
</reference>
<protein>
    <submittedName>
        <fullName evidence="1">Uncharacterized protein</fullName>
    </submittedName>
</protein>
<dbReference type="Proteomes" id="UP000233837">
    <property type="component" value="Unassembled WGS sequence"/>
</dbReference>
<evidence type="ECO:0000313" key="2">
    <source>
        <dbReference type="Proteomes" id="UP000233837"/>
    </source>
</evidence>
<accession>A0A2I0WCM5</accession>
<gene>
    <name evidence="1" type="ORF">MA16_Dca013877</name>
</gene>